<dbReference type="Pfam" id="PF03009">
    <property type="entry name" value="GDPD"/>
    <property type="match status" value="1"/>
</dbReference>
<name>A0A387FTG4_9HYPH</name>
<dbReference type="GO" id="GO:0006629">
    <property type="term" value="P:lipid metabolic process"/>
    <property type="evidence" value="ECO:0007669"/>
    <property type="project" value="InterPro"/>
</dbReference>
<protein>
    <submittedName>
        <fullName evidence="2">Glycerophosphodiester phosphodiesterase</fullName>
    </submittedName>
</protein>
<dbReference type="SUPFAM" id="SSF51695">
    <property type="entry name" value="PLC-like phosphodiesterases"/>
    <property type="match status" value="1"/>
</dbReference>
<dbReference type="Proteomes" id="UP000282195">
    <property type="component" value="Chromosome"/>
</dbReference>
<dbReference type="GO" id="GO:0008081">
    <property type="term" value="F:phosphoric diester hydrolase activity"/>
    <property type="evidence" value="ECO:0007669"/>
    <property type="project" value="InterPro"/>
</dbReference>
<dbReference type="PROSITE" id="PS51704">
    <property type="entry name" value="GP_PDE"/>
    <property type="match status" value="1"/>
</dbReference>
<evidence type="ECO:0000313" key="2">
    <source>
        <dbReference type="EMBL" id="AYG59041.1"/>
    </source>
</evidence>
<gene>
    <name evidence="2" type="ORF">CCGE525_09730</name>
</gene>
<dbReference type="Gene3D" id="3.20.20.190">
    <property type="entry name" value="Phosphatidylinositol (PI) phosphodiesterase"/>
    <property type="match status" value="1"/>
</dbReference>
<dbReference type="PANTHER" id="PTHR46211:SF1">
    <property type="entry name" value="GLYCEROPHOSPHODIESTER PHOSPHODIESTERASE, CYTOPLASMIC"/>
    <property type="match status" value="1"/>
</dbReference>
<sequence>MSKIAWLTERPVAHRGYHDMNRQVWENTLSAFARAIEAGFSIECDLHYASDSVPVVFHDDDLQRVCNLPGELRDRTSAELGLLSVGGTKDKVPTLRQLLKLCDGKVPLVLELKGREGDDEGFAESVLEVLEGYKGHVALMSFDHWLLKDLKALDAPYPVGLTADGNEPETFFKHDEAMQLGLDFISYFYGHLPNAFITAQRQRGIPVITWTVRDEAARQQTFANADQMTFEGFDPRESPSLIS</sequence>
<dbReference type="InterPro" id="IPR017946">
    <property type="entry name" value="PLC-like_Pdiesterase_TIM-brl"/>
</dbReference>
<dbReference type="OrthoDB" id="384721at2"/>
<organism evidence="2 3">
    <name type="scientific">Rhizobium jaguaris</name>
    <dbReference type="NCBI Taxonomy" id="1312183"/>
    <lineage>
        <taxon>Bacteria</taxon>
        <taxon>Pseudomonadati</taxon>
        <taxon>Pseudomonadota</taxon>
        <taxon>Alphaproteobacteria</taxon>
        <taxon>Hyphomicrobiales</taxon>
        <taxon>Rhizobiaceae</taxon>
        <taxon>Rhizobium/Agrobacterium group</taxon>
        <taxon>Rhizobium</taxon>
    </lineage>
</organism>
<dbReference type="InterPro" id="IPR030395">
    <property type="entry name" value="GP_PDE_dom"/>
</dbReference>
<dbReference type="PANTHER" id="PTHR46211">
    <property type="entry name" value="GLYCEROPHOSPHORYL DIESTER PHOSPHODIESTERASE"/>
    <property type="match status" value="1"/>
</dbReference>
<evidence type="ECO:0000259" key="1">
    <source>
        <dbReference type="PROSITE" id="PS51704"/>
    </source>
</evidence>
<dbReference type="KEGG" id="rjg:CCGE525_09730"/>
<feature type="domain" description="GP-PDE" evidence="1">
    <location>
        <begin position="9"/>
        <end position="243"/>
    </location>
</feature>
<dbReference type="AlphaFoldDB" id="A0A387FTG4"/>
<dbReference type="EMBL" id="CP032694">
    <property type="protein sequence ID" value="AYG59041.1"/>
    <property type="molecule type" value="Genomic_DNA"/>
</dbReference>
<reference evidence="2 3" key="1">
    <citation type="submission" date="2018-10" db="EMBL/GenBank/DDBJ databases">
        <title>Rhizobium etli, R. leguminosarum and a new Rhizobium genospecies from Phaseolus dumosus.</title>
        <authorList>
            <person name="Ramirez-Puebla S.T."/>
            <person name="Rogel-Hernandez M.A."/>
            <person name="Guerrero G."/>
            <person name="Ormeno-Orrillo E."/>
            <person name="Martinez-Romero J.C."/>
            <person name="Negrete-Yankelevich S."/>
            <person name="Martinez-Romero E."/>
        </authorList>
    </citation>
    <scope>NUCLEOTIDE SEQUENCE [LARGE SCALE GENOMIC DNA]</scope>
    <source>
        <strain evidence="2 3">CCGE525</strain>
    </source>
</reference>
<proteinExistence type="predicted"/>
<dbReference type="RefSeq" id="WP_120704072.1">
    <property type="nucleotide sequence ID" value="NZ_CP032694.1"/>
</dbReference>
<accession>A0A387FTG4</accession>
<keyword evidence="3" id="KW-1185">Reference proteome</keyword>
<dbReference type="CDD" id="cd08585">
    <property type="entry name" value="GDPD_like_3"/>
    <property type="match status" value="1"/>
</dbReference>
<evidence type="ECO:0000313" key="3">
    <source>
        <dbReference type="Proteomes" id="UP000282195"/>
    </source>
</evidence>